<gene>
    <name evidence="1" type="ORF">F2A38_09635</name>
</gene>
<dbReference type="Proteomes" id="UP000323924">
    <property type="component" value="Unassembled WGS sequence"/>
</dbReference>
<sequence length="139" mass="15943">MLALRAACDDDELLATQLKLRFGKHTLAWKDFFFESGRYDKVWEKLAPGAQYDMPLALVGTVKSHRSPSAGATYTTTYLNCESQYNRTTDPNRQDYFEVSIGHEDGDWLRTFPVGSQLVMFGLWRRSKTTESTKPHTRV</sequence>
<name>A0AB34C8L7_9PSED</name>
<protein>
    <recommendedName>
        <fullName evidence="3">Lipoprotein</fullName>
    </recommendedName>
</protein>
<evidence type="ECO:0000313" key="2">
    <source>
        <dbReference type="Proteomes" id="UP000323924"/>
    </source>
</evidence>
<evidence type="ECO:0000313" key="1">
    <source>
        <dbReference type="EMBL" id="KAA5843531.1"/>
    </source>
</evidence>
<dbReference type="EMBL" id="VWPC01000007">
    <property type="protein sequence ID" value="KAA5843531.1"/>
    <property type="molecule type" value="Genomic_DNA"/>
</dbReference>
<dbReference type="RefSeq" id="WP_150049975.1">
    <property type="nucleotide sequence ID" value="NZ_VWPC01000007.1"/>
</dbReference>
<organism evidence="1 2">
    <name type="scientific">Pseudomonas chlororaphis</name>
    <dbReference type="NCBI Taxonomy" id="587753"/>
    <lineage>
        <taxon>Bacteria</taxon>
        <taxon>Pseudomonadati</taxon>
        <taxon>Pseudomonadota</taxon>
        <taxon>Gammaproteobacteria</taxon>
        <taxon>Pseudomonadales</taxon>
        <taxon>Pseudomonadaceae</taxon>
        <taxon>Pseudomonas</taxon>
    </lineage>
</organism>
<reference evidence="1 2" key="1">
    <citation type="submission" date="2019-09" db="EMBL/GenBank/DDBJ databases">
        <authorList>
            <person name="Vacheron J."/>
            <person name="Dubost A."/>
            <person name="Prigent-Combaret C."/>
            <person name="Muller D."/>
        </authorList>
    </citation>
    <scope>NUCLEOTIDE SEQUENCE [LARGE SCALE GENOMIC DNA]</scope>
    <source>
        <strain evidence="1 2">JV497</strain>
    </source>
</reference>
<accession>A0AB34C8L7</accession>
<comment type="caution">
    <text evidence="1">The sequence shown here is derived from an EMBL/GenBank/DDBJ whole genome shotgun (WGS) entry which is preliminary data.</text>
</comment>
<proteinExistence type="predicted"/>
<evidence type="ECO:0008006" key="3">
    <source>
        <dbReference type="Google" id="ProtNLM"/>
    </source>
</evidence>
<dbReference type="AlphaFoldDB" id="A0AB34C8L7"/>